<dbReference type="Gene3D" id="2.40.10.350">
    <property type="entry name" value="Rod shape-determining protein MreC, domain 2"/>
    <property type="match status" value="1"/>
</dbReference>
<name>U5N4S5_9BURK</name>
<evidence type="ECO:0000256" key="2">
    <source>
        <dbReference type="ARBA" id="ARBA00013855"/>
    </source>
</evidence>
<evidence type="ECO:0000259" key="7">
    <source>
        <dbReference type="Pfam" id="PF04085"/>
    </source>
</evidence>
<comment type="function">
    <text evidence="5">Involved in formation and maintenance of cell shape.</text>
</comment>
<evidence type="ECO:0000256" key="1">
    <source>
        <dbReference type="ARBA" id="ARBA00009369"/>
    </source>
</evidence>
<dbReference type="GO" id="GO:0008360">
    <property type="term" value="P:regulation of cell shape"/>
    <property type="evidence" value="ECO:0007669"/>
    <property type="project" value="UniProtKB-KW"/>
</dbReference>
<dbReference type="KEGG" id="cbx:Cenrod_0373"/>
<keyword evidence="6" id="KW-1133">Transmembrane helix</keyword>
<dbReference type="CDD" id="cd14686">
    <property type="entry name" value="bZIP"/>
    <property type="match status" value="1"/>
</dbReference>
<evidence type="ECO:0000256" key="5">
    <source>
        <dbReference type="PIRNR" id="PIRNR038471"/>
    </source>
</evidence>
<dbReference type="PANTHER" id="PTHR34138:SF1">
    <property type="entry name" value="CELL SHAPE-DETERMINING PROTEIN MREC"/>
    <property type="match status" value="1"/>
</dbReference>
<sequence length="301" mass="32161">MQAGTLGSAPSPFFKQGPPALLRLLFFGALSLLFMVGDARLGVMQPIRTAIAVVLYPVQMLLLRPVAWMHGAAQYFHTIEDARAKEAAARHRSNLLSQRAQQVEQLILENARLRSQLGLRERLPVSAQAAQVLYDVPDPYARKLVIDKGGLVGVVQGSPVLDENGVLGQVTRVYPMSSEVTLLIDKNQAIPVLNVRSGVRGLAFGDGIPGRGTLELRFLQTNVDMAPGDLLTTSGIDGVYPPGLSVARVLAVDRVSDSAFARISCLPVARMASTVHVLVLQPLLAQASTAEAVAPPQAASH</sequence>
<evidence type="ECO:0000313" key="8">
    <source>
        <dbReference type="EMBL" id="AGX86496.1"/>
    </source>
</evidence>
<dbReference type="GO" id="GO:0005886">
    <property type="term" value="C:plasma membrane"/>
    <property type="evidence" value="ECO:0007669"/>
    <property type="project" value="TreeGrafter"/>
</dbReference>
<feature type="domain" description="Rod shape-determining protein MreC beta-barrel core" evidence="7">
    <location>
        <begin position="132"/>
        <end position="281"/>
    </location>
</feature>
<reference evidence="8 9" key="1">
    <citation type="journal article" date="2013" name="Genome Biol.">
        <title>Genomic analysis reveals key aspects of prokaryotic symbiosis in the phototrophic consortium "Chlorochromatium aggregatum".</title>
        <authorList>
            <person name="Liu Z."/>
            <person name="Muller J."/>
            <person name="Li T."/>
            <person name="Alvey R.M."/>
            <person name="Vogl K."/>
            <person name="Frigaard N.U."/>
            <person name="Rockwell N.C."/>
            <person name="Boyd E.S."/>
            <person name="Tomsho L.P."/>
            <person name="Schuster S.C."/>
            <person name="Henke P."/>
            <person name="Rohde M."/>
            <person name="Overmann J."/>
            <person name="Bryant D.A."/>
        </authorList>
    </citation>
    <scope>NUCLEOTIDE SEQUENCE [LARGE SCALE GENOMIC DNA]</scope>
    <source>
        <strain evidence="8">CR</strain>
    </source>
</reference>
<keyword evidence="9" id="KW-1185">Reference proteome</keyword>
<accession>U5N4S5</accession>
<evidence type="ECO:0000256" key="6">
    <source>
        <dbReference type="SAM" id="Phobius"/>
    </source>
</evidence>
<organism evidence="8 9">
    <name type="scientific">Candidatus Symbiobacter mobilis CR</name>
    <dbReference type="NCBI Taxonomy" id="946483"/>
    <lineage>
        <taxon>Bacteria</taxon>
        <taxon>Pseudomonadati</taxon>
        <taxon>Pseudomonadota</taxon>
        <taxon>Betaproteobacteria</taxon>
        <taxon>Burkholderiales</taxon>
        <taxon>Comamonadaceae</taxon>
    </lineage>
</organism>
<evidence type="ECO:0000313" key="9">
    <source>
        <dbReference type="Proteomes" id="UP000017184"/>
    </source>
</evidence>
<dbReference type="eggNOG" id="COG1792">
    <property type="taxonomic scope" value="Bacteria"/>
</dbReference>
<keyword evidence="6" id="KW-0812">Transmembrane</keyword>
<dbReference type="Pfam" id="PF04085">
    <property type="entry name" value="MreC"/>
    <property type="match status" value="1"/>
</dbReference>
<dbReference type="STRING" id="946483.Cenrod_0373"/>
<dbReference type="AlphaFoldDB" id="U5N4S5"/>
<dbReference type="NCBIfam" id="TIGR00219">
    <property type="entry name" value="mreC"/>
    <property type="match status" value="1"/>
</dbReference>
<dbReference type="HOGENOM" id="CLU_042663_2_0_4"/>
<dbReference type="InterPro" id="IPR007221">
    <property type="entry name" value="MreC"/>
</dbReference>
<evidence type="ECO:0000256" key="3">
    <source>
        <dbReference type="ARBA" id="ARBA00022960"/>
    </source>
</evidence>
<gene>
    <name evidence="8" type="primary">mreC</name>
    <name evidence="8" type="ORF">Cenrod_0373</name>
</gene>
<feature type="transmembrane region" description="Helical" evidence="6">
    <location>
        <begin position="49"/>
        <end position="68"/>
    </location>
</feature>
<dbReference type="EMBL" id="CP004885">
    <property type="protein sequence ID" value="AGX86496.1"/>
    <property type="molecule type" value="Genomic_DNA"/>
</dbReference>
<dbReference type="Proteomes" id="UP000017184">
    <property type="component" value="Chromosome"/>
</dbReference>
<feature type="transmembrane region" description="Helical" evidence="6">
    <location>
        <begin position="20"/>
        <end position="37"/>
    </location>
</feature>
<dbReference type="PATRIC" id="fig|946483.4.peg.377"/>
<keyword evidence="3 5" id="KW-0133">Cell shape</keyword>
<dbReference type="InterPro" id="IPR042177">
    <property type="entry name" value="Cell/Rod_1"/>
</dbReference>
<dbReference type="RefSeq" id="WP_022771317.1">
    <property type="nucleotide sequence ID" value="NC_022576.1"/>
</dbReference>
<dbReference type="PANTHER" id="PTHR34138">
    <property type="entry name" value="CELL SHAPE-DETERMINING PROTEIN MREC"/>
    <property type="match status" value="1"/>
</dbReference>
<dbReference type="PIRSF" id="PIRSF038471">
    <property type="entry name" value="MreC"/>
    <property type="match status" value="1"/>
</dbReference>
<dbReference type="OrthoDB" id="9808025at2"/>
<dbReference type="Gene3D" id="2.40.10.340">
    <property type="entry name" value="Rod shape-determining protein MreC, domain 1"/>
    <property type="match status" value="1"/>
</dbReference>
<keyword evidence="6" id="KW-0472">Membrane</keyword>
<proteinExistence type="inferred from homology"/>
<dbReference type="InterPro" id="IPR042175">
    <property type="entry name" value="Cell/Rod_MreC_2"/>
</dbReference>
<evidence type="ECO:0000256" key="4">
    <source>
        <dbReference type="ARBA" id="ARBA00032089"/>
    </source>
</evidence>
<protein>
    <recommendedName>
        <fullName evidence="2 5">Cell shape-determining protein MreC</fullName>
    </recommendedName>
    <alternativeName>
        <fullName evidence="4 5">Cell shape protein MreC</fullName>
    </alternativeName>
</protein>
<dbReference type="InterPro" id="IPR055342">
    <property type="entry name" value="MreC_beta-barrel_core"/>
</dbReference>
<comment type="similarity">
    <text evidence="1 5">Belongs to the MreC family.</text>
</comment>